<evidence type="ECO:0000256" key="5">
    <source>
        <dbReference type="HAMAP-Rule" id="MF_01875"/>
    </source>
</evidence>
<feature type="domain" description="Ku" evidence="7">
    <location>
        <begin position="53"/>
        <end position="181"/>
    </location>
</feature>
<feature type="compositionally biased region" description="Basic and acidic residues" evidence="6">
    <location>
        <begin position="255"/>
        <end position="265"/>
    </location>
</feature>
<dbReference type="EMBL" id="FRAR01000019">
    <property type="protein sequence ID" value="SHK65933.1"/>
    <property type="molecule type" value="Genomic_DNA"/>
</dbReference>
<dbReference type="NCBIfam" id="TIGR02772">
    <property type="entry name" value="Ku_bact"/>
    <property type="match status" value="1"/>
</dbReference>
<comment type="function">
    <text evidence="5">With LigD forms a non-homologous end joining (NHEJ) DNA repair enzyme, which repairs dsDNA breaks with reduced fidelity. Binds linear dsDNA with 5'- and 3'- overhangs but not closed circular dsDNA nor ssDNA. Recruits and stimulates the ligase activity of LigD.</text>
</comment>
<dbReference type="SMART" id="SM00559">
    <property type="entry name" value="Ku78"/>
    <property type="match status" value="1"/>
</dbReference>
<dbReference type="InterPro" id="IPR016194">
    <property type="entry name" value="SPOC-like_C_dom_sf"/>
</dbReference>
<keyword evidence="2 5" id="KW-0238">DNA-binding</keyword>
<keyword evidence="9" id="KW-1185">Reference proteome</keyword>
<dbReference type="FunFam" id="2.40.290.10:FF:000004">
    <property type="entry name" value="Non-homologous end joining protein Ku"/>
    <property type="match status" value="1"/>
</dbReference>
<dbReference type="GO" id="GO:0003690">
    <property type="term" value="F:double-stranded DNA binding"/>
    <property type="evidence" value="ECO:0007669"/>
    <property type="project" value="UniProtKB-UniRule"/>
</dbReference>
<evidence type="ECO:0000256" key="6">
    <source>
        <dbReference type="SAM" id="MobiDB-lite"/>
    </source>
</evidence>
<reference evidence="9" key="1">
    <citation type="submission" date="2016-11" db="EMBL/GenBank/DDBJ databases">
        <authorList>
            <person name="Varghese N."/>
            <person name="Submissions S."/>
        </authorList>
    </citation>
    <scope>NUCLEOTIDE SEQUENCE [LARGE SCALE GENOMIC DNA]</scope>
    <source>
        <strain evidence="9">DSM 10349</strain>
    </source>
</reference>
<dbReference type="PANTHER" id="PTHR41251">
    <property type="entry name" value="NON-HOMOLOGOUS END JOINING PROTEIN KU"/>
    <property type="match status" value="1"/>
</dbReference>
<dbReference type="Gene3D" id="2.40.290.10">
    <property type="match status" value="1"/>
</dbReference>
<protein>
    <recommendedName>
        <fullName evidence="5">Non-homologous end joining protein Ku</fullName>
    </recommendedName>
</protein>
<accession>A0A1M6U9T6</accession>
<keyword evidence="3 5" id="KW-0233">DNA recombination</keyword>
<evidence type="ECO:0000256" key="3">
    <source>
        <dbReference type="ARBA" id="ARBA00023172"/>
    </source>
</evidence>
<organism evidence="8 9">
    <name type="scientific">Desulforamulus aeronauticus DSM 10349</name>
    <dbReference type="NCBI Taxonomy" id="1121421"/>
    <lineage>
        <taxon>Bacteria</taxon>
        <taxon>Bacillati</taxon>
        <taxon>Bacillota</taxon>
        <taxon>Clostridia</taxon>
        <taxon>Eubacteriales</taxon>
        <taxon>Peptococcaceae</taxon>
        <taxon>Desulforamulus</taxon>
    </lineage>
</organism>
<sequence>MMRPMWKGAVSFGLVYVPVKMYAATEKKNVKFNYLHDKCKTPIQNRRFCAHCDTEVANEEIVRGYEYEKGKYVIMKDEDFENLPSEGSKSINIVDFVDLADIDPIFYDKGYYLAPGEGGQKVYELLKRSMIETGKVAVAKVIIRNKESLAALRVADDVLSISTMFYFDEVRKPKAIPELEYTVDLHDNELKMAVNLINNLSSQFQPEKYTDEYRQQLMEVIQAKIAGEEVEMAPTAQTDKVIDLMSALKASIDLAKQERDNEKRPATTKKTSRTKKATAS</sequence>
<dbReference type="Proteomes" id="UP000183997">
    <property type="component" value="Unassembled WGS sequence"/>
</dbReference>
<feature type="compositionally biased region" description="Basic residues" evidence="6">
    <location>
        <begin position="266"/>
        <end position="280"/>
    </location>
</feature>
<gene>
    <name evidence="5" type="primary">ku</name>
    <name evidence="8" type="ORF">SAMN02745123_02663</name>
</gene>
<name>A0A1M6U9T6_9FIRM</name>
<comment type="similarity">
    <text evidence="5">Belongs to the prokaryotic Ku family.</text>
</comment>
<evidence type="ECO:0000256" key="4">
    <source>
        <dbReference type="ARBA" id="ARBA00023204"/>
    </source>
</evidence>
<evidence type="ECO:0000256" key="1">
    <source>
        <dbReference type="ARBA" id="ARBA00022763"/>
    </source>
</evidence>
<proteinExistence type="inferred from homology"/>
<dbReference type="InterPro" id="IPR009187">
    <property type="entry name" value="Prok_Ku"/>
</dbReference>
<evidence type="ECO:0000313" key="9">
    <source>
        <dbReference type="Proteomes" id="UP000183997"/>
    </source>
</evidence>
<evidence type="ECO:0000313" key="8">
    <source>
        <dbReference type="EMBL" id="SHK65933.1"/>
    </source>
</evidence>
<comment type="subunit">
    <text evidence="5">Homodimer. Interacts with LigD.</text>
</comment>
<dbReference type="AlphaFoldDB" id="A0A1M6U9T6"/>
<dbReference type="Pfam" id="PF02735">
    <property type="entry name" value="Ku"/>
    <property type="match status" value="1"/>
</dbReference>
<dbReference type="STRING" id="1121421.SAMN02745123_02663"/>
<dbReference type="InterPro" id="IPR006164">
    <property type="entry name" value="DNA_bd_Ku70/Ku80"/>
</dbReference>
<evidence type="ECO:0000256" key="2">
    <source>
        <dbReference type="ARBA" id="ARBA00023125"/>
    </source>
</evidence>
<dbReference type="CDD" id="cd00789">
    <property type="entry name" value="KU_like"/>
    <property type="match status" value="1"/>
</dbReference>
<keyword evidence="1 5" id="KW-0227">DNA damage</keyword>
<dbReference type="HAMAP" id="MF_01875">
    <property type="entry name" value="Prokaryotic_Ku"/>
    <property type="match status" value="1"/>
</dbReference>
<dbReference type="GO" id="GO:0006303">
    <property type="term" value="P:double-strand break repair via nonhomologous end joining"/>
    <property type="evidence" value="ECO:0007669"/>
    <property type="project" value="UniProtKB-UniRule"/>
</dbReference>
<dbReference type="PIRSF" id="PIRSF006493">
    <property type="entry name" value="Prok_Ku"/>
    <property type="match status" value="1"/>
</dbReference>
<dbReference type="PANTHER" id="PTHR41251:SF1">
    <property type="entry name" value="NON-HOMOLOGOUS END JOINING PROTEIN KU"/>
    <property type="match status" value="1"/>
</dbReference>
<feature type="region of interest" description="Disordered" evidence="6">
    <location>
        <begin position="254"/>
        <end position="280"/>
    </location>
</feature>
<evidence type="ECO:0000259" key="7">
    <source>
        <dbReference type="SMART" id="SM00559"/>
    </source>
</evidence>
<dbReference type="SUPFAM" id="SSF100939">
    <property type="entry name" value="SPOC domain-like"/>
    <property type="match status" value="1"/>
</dbReference>
<dbReference type="GO" id="GO:0006310">
    <property type="term" value="P:DNA recombination"/>
    <property type="evidence" value="ECO:0007669"/>
    <property type="project" value="UniProtKB-KW"/>
</dbReference>
<keyword evidence="4 5" id="KW-0234">DNA repair</keyword>